<dbReference type="AlphaFoldDB" id="A0A0G0ZEI7"/>
<keyword evidence="2 4" id="KW-0862">Zinc</keyword>
<evidence type="ECO:0000259" key="5">
    <source>
        <dbReference type="Pfam" id="PF00107"/>
    </source>
</evidence>
<organism evidence="7 8">
    <name type="scientific">Candidatus Gottesmanbacteria bacterium GW2011_GWA2_42_18</name>
    <dbReference type="NCBI Taxonomy" id="1618442"/>
    <lineage>
        <taxon>Bacteria</taxon>
        <taxon>Candidatus Gottesmaniibacteriota</taxon>
    </lineage>
</organism>
<evidence type="ECO:0000256" key="1">
    <source>
        <dbReference type="ARBA" id="ARBA00022723"/>
    </source>
</evidence>
<evidence type="ECO:0000256" key="3">
    <source>
        <dbReference type="ARBA" id="ARBA00023002"/>
    </source>
</evidence>
<dbReference type="PANTHER" id="PTHR43401:SF2">
    <property type="entry name" value="L-THREONINE 3-DEHYDROGENASE"/>
    <property type="match status" value="1"/>
</dbReference>
<dbReference type="Gene3D" id="3.90.180.10">
    <property type="entry name" value="Medium-chain alcohol dehydrogenases, catalytic domain"/>
    <property type="match status" value="1"/>
</dbReference>
<dbReference type="PATRIC" id="fig|1618442.3.peg.399"/>
<dbReference type="InterPro" id="IPR013149">
    <property type="entry name" value="ADH-like_C"/>
</dbReference>
<dbReference type="InterPro" id="IPR013154">
    <property type="entry name" value="ADH-like_N"/>
</dbReference>
<reference evidence="7 8" key="1">
    <citation type="journal article" date="2015" name="Nature">
        <title>rRNA introns, odd ribosomes, and small enigmatic genomes across a large radiation of phyla.</title>
        <authorList>
            <person name="Brown C.T."/>
            <person name="Hug L.A."/>
            <person name="Thomas B.C."/>
            <person name="Sharon I."/>
            <person name="Castelle C.J."/>
            <person name="Singh A."/>
            <person name="Wilkins M.J."/>
            <person name="Williams K.H."/>
            <person name="Banfield J.F."/>
        </authorList>
    </citation>
    <scope>NUCLEOTIDE SEQUENCE [LARGE SCALE GENOMIC DNA]</scope>
</reference>
<dbReference type="Proteomes" id="UP000034320">
    <property type="component" value="Unassembled WGS sequence"/>
</dbReference>
<dbReference type="GO" id="GO:0008270">
    <property type="term" value="F:zinc ion binding"/>
    <property type="evidence" value="ECO:0007669"/>
    <property type="project" value="InterPro"/>
</dbReference>
<evidence type="ECO:0000256" key="2">
    <source>
        <dbReference type="ARBA" id="ARBA00022833"/>
    </source>
</evidence>
<comment type="cofactor">
    <cofactor evidence="4">
        <name>Zn(2+)</name>
        <dbReference type="ChEBI" id="CHEBI:29105"/>
    </cofactor>
</comment>
<accession>A0A0G0ZEI7</accession>
<feature type="domain" description="Alcohol dehydrogenase-like N-terminal" evidence="6">
    <location>
        <begin position="27"/>
        <end position="130"/>
    </location>
</feature>
<dbReference type="Pfam" id="PF08240">
    <property type="entry name" value="ADH_N"/>
    <property type="match status" value="1"/>
</dbReference>
<dbReference type="InterPro" id="IPR036291">
    <property type="entry name" value="NAD(P)-bd_dom_sf"/>
</dbReference>
<dbReference type="PROSITE" id="PS00059">
    <property type="entry name" value="ADH_ZINC"/>
    <property type="match status" value="1"/>
</dbReference>
<dbReference type="InterPro" id="IPR002328">
    <property type="entry name" value="ADH_Zn_CS"/>
</dbReference>
<dbReference type="GO" id="GO:0016491">
    <property type="term" value="F:oxidoreductase activity"/>
    <property type="evidence" value="ECO:0007669"/>
    <property type="project" value="UniProtKB-KW"/>
</dbReference>
<proteinExistence type="inferred from homology"/>
<comment type="similarity">
    <text evidence="4">Belongs to the zinc-containing alcohol dehydrogenase family.</text>
</comment>
<dbReference type="Gene3D" id="3.40.50.720">
    <property type="entry name" value="NAD(P)-binding Rossmann-like Domain"/>
    <property type="match status" value="1"/>
</dbReference>
<dbReference type="InterPro" id="IPR050129">
    <property type="entry name" value="Zn_alcohol_dh"/>
</dbReference>
<feature type="domain" description="Alcohol dehydrogenase-like C-terminal" evidence="5">
    <location>
        <begin position="174"/>
        <end position="288"/>
    </location>
</feature>
<comment type="caution">
    <text evidence="7">The sequence shown here is derived from an EMBL/GenBank/DDBJ whole genome shotgun (WGS) entry which is preliminary data.</text>
</comment>
<evidence type="ECO:0000313" key="8">
    <source>
        <dbReference type="Proteomes" id="UP000034320"/>
    </source>
</evidence>
<dbReference type="EMBL" id="LCDD01000008">
    <property type="protein sequence ID" value="KKS47140.1"/>
    <property type="molecule type" value="Genomic_DNA"/>
</dbReference>
<keyword evidence="3" id="KW-0560">Oxidoreductase</keyword>
<evidence type="ECO:0000313" key="7">
    <source>
        <dbReference type="EMBL" id="KKS47140.1"/>
    </source>
</evidence>
<sequence>MKAAILVKQKAPLEIAEIELPQKMEYGQVLVRVLFSSICGAQLNEIDGVKGEDKFLPHLLGHEGSGLVEETGPGVTKVKKGDRVVMHWRRGDGLQGPTPKYLWGGKTVNAGWVTTFNEYAVSSENRLTPITGQTDLKTATLYGCALTTGYGVVHHDSHLKSGESLVVFGAGGAGSGIIMMAKLINAYPLVAVDINKFKLNEALKMGASHSLLNSPKIRQDLEKILGLQGADVTIDTTGINAVRELAYETASTAGRTILVGVPKKGEKMAIDSFPLHFDKALTGSFGGDVNPSLVIPRLIKLEEQGILRPEKMITKTYPLLKINEAIKEVRTGDVIRVAIRL</sequence>
<dbReference type="InterPro" id="IPR011032">
    <property type="entry name" value="GroES-like_sf"/>
</dbReference>
<protein>
    <submittedName>
        <fullName evidence="7">Zinc-containing alcohol dehydrogenase superfamily</fullName>
    </submittedName>
</protein>
<gene>
    <name evidence="7" type="ORF">UV09_C0008G0006</name>
</gene>
<dbReference type="PANTHER" id="PTHR43401">
    <property type="entry name" value="L-THREONINE 3-DEHYDROGENASE"/>
    <property type="match status" value="1"/>
</dbReference>
<dbReference type="SUPFAM" id="SSF50129">
    <property type="entry name" value="GroES-like"/>
    <property type="match status" value="1"/>
</dbReference>
<dbReference type="Pfam" id="PF00107">
    <property type="entry name" value="ADH_zinc_N"/>
    <property type="match status" value="1"/>
</dbReference>
<evidence type="ECO:0000256" key="4">
    <source>
        <dbReference type="RuleBase" id="RU361277"/>
    </source>
</evidence>
<keyword evidence="1 4" id="KW-0479">Metal-binding</keyword>
<evidence type="ECO:0000259" key="6">
    <source>
        <dbReference type="Pfam" id="PF08240"/>
    </source>
</evidence>
<name>A0A0G0ZEI7_9BACT</name>
<dbReference type="SUPFAM" id="SSF51735">
    <property type="entry name" value="NAD(P)-binding Rossmann-fold domains"/>
    <property type="match status" value="1"/>
</dbReference>